<organism evidence="1 2">
    <name type="scientific">Pleuronectes platessa</name>
    <name type="common">European plaice</name>
    <dbReference type="NCBI Taxonomy" id="8262"/>
    <lineage>
        <taxon>Eukaryota</taxon>
        <taxon>Metazoa</taxon>
        <taxon>Chordata</taxon>
        <taxon>Craniata</taxon>
        <taxon>Vertebrata</taxon>
        <taxon>Euteleostomi</taxon>
        <taxon>Actinopterygii</taxon>
        <taxon>Neopterygii</taxon>
        <taxon>Teleostei</taxon>
        <taxon>Neoteleostei</taxon>
        <taxon>Acanthomorphata</taxon>
        <taxon>Carangaria</taxon>
        <taxon>Pleuronectiformes</taxon>
        <taxon>Pleuronectoidei</taxon>
        <taxon>Pleuronectidae</taxon>
        <taxon>Pleuronectes</taxon>
    </lineage>
</organism>
<dbReference type="AlphaFoldDB" id="A0A9N7UWK3"/>
<sequence>MDPQMLINSDRHYLPQELVLGSTRKHYKKLRLRFQLRHLHYQLLRSLILHNPRKPSYIGHIKTDPAKFKAEAEWPTPTSRRQLACARIYSSIAGICGTPPMEVLVLAPGTSRC</sequence>
<name>A0A9N7UWK3_PLEPL</name>
<comment type="caution">
    <text evidence="1">The sequence shown here is derived from an EMBL/GenBank/DDBJ whole genome shotgun (WGS) entry which is preliminary data.</text>
</comment>
<reference evidence="1" key="1">
    <citation type="submission" date="2020-03" db="EMBL/GenBank/DDBJ databases">
        <authorList>
            <person name="Weist P."/>
        </authorList>
    </citation>
    <scope>NUCLEOTIDE SEQUENCE</scope>
</reference>
<evidence type="ECO:0000313" key="1">
    <source>
        <dbReference type="EMBL" id="CAB1437660.1"/>
    </source>
</evidence>
<keyword evidence="2" id="KW-1185">Reference proteome</keyword>
<dbReference type="Proteomes" id="UP001153269">
    <property type="component" value="Unassembled WGS sequence"/>
</dbReference>
<evidence type="ECO:0000313" key="2">
    <source>
        <dbReference type="Proteomes" id="UP001153269"/>
    </source>
</evidence>
<dbReference type="EMBL" id="CADEAL010002057">
    <property type="protein sequence ID" value="CAB1437660.1"/>
    <property type="molecule type" value="Genomic_DNA"/>
</dbReference>
<gene>
    <name evidence="1" type="ORF">PLEPLA_LOCUS25687</name>
</gene>
<proteinExistence type="predicted"/>
<accession>A0A9N7UWK3</accession>
<protein>
    <submittedName>
        <fullName evidence="1">Uncharacterized protein</fullName>
    </submittedName>
</protein>